<dbReference type="EMBL" id="JADEXS010000006">
    <property type="protein sequence ID" value="MBE9021080.1"/>
    <property type="molecule type" value="Genomic_DNA"/>
</dbReference>
<comment type="caution">
    <text evidence="7">The sequence shown here is derived from an EMBL/GenBank/DDBJ whole genome shotgun (WGS) entry which is preliminary data.</text>
</comment>
<evidence type="ECO:0000256" key="1">
    <source>
        <dbReference type="ARBA" id="ARBA00023015"/>
    </source>
</evidence>
<accession>A0A8J6ZHF6</accession>
<feature type="domain" description="HTH araC/xylS-type" evidence="5">
    <location>
        <begin position="162"/>
        <end position="260"/>
    </location>
</feature>
<dbReference type="Gene3D" id="1.10.10.60">
    <property type="entry name" value="Homeodomain-like"/>
    <property type="match status" value="2"/>
</dbReference>
<evidence type="ECO:0000256" key="3">
    <source>
        <dbReference type="ARBA" id="ARBA00023163"/>
    </source>
</evidence>
<dbReference type="SMART" id="SM00448">
    <property type="entry name" value="REC"/>
    <property type="match status" value="1"/>
</dbReference>
<evidence type="ECO:0000259" key="5">
    <source>
        <dbReference type="PROSITE" id="PS01124"/>
    </source>
</evidence>
<gene>
    <name evidence="7" type="ORF">IQ276_00990</name>
</gene>
<dbReference type="Pfam" id="PF12833">
    <property type="entry name" value="HTH_18"/>
    <property type="match status" value="1"/>
</dbReference>
<dbReference type="InterPro" id="IPR009057">
    <property type="entry name" value="Homeodomain-like_sf"/>
</dbReference>
<dbReference type="PROSITE" id="PS50110">
    <property type="entry name" value="RESPONSE_REGULATORY"/>
    <property type="match status" value="1"/>
</dbReference>
<dbReference type="InterPro" id="IPR011006">
    <property type="entry name" value="CheY-like_superfamily"/>
</dbReference>
<dbReference type="RefSeq" id="WP_193912931.1">
    <property type="nucleotide sequence ID" value="NZ_JADEXS020000001.1"/>
</dbReference>
<keyword evidence="1" id="KW-0805">Transcription regulation</keyword>
<dbReference type="InterPro" id="IPR018062">
    <property type="entry name" value="HTH_AraC-typ_CS"/>
</dbReference>
<dbReference type="Gene3D" id="3.40.50.2300">
    <property type="match status" value="1"/>
</dbReference>
<dbReference type="PROSITE" id="PS01124">
    <property type="entry name" value="HTH_ARAC_FAMILY_2"/>
    <property type="match status" value="1"/>
</dbReference>
<evidence type="ECO:0000256" key="2">
    <source>
        <dbReference type="ARBA" id="ARBA00023125"/>
    </source>
</evidence>
<dbReference type="GO" id="GO:0000160">
    <property type="term" value="P:phosphorelay signal transduction system"/>
    <property type="evidence" value="ECO:0007669"/>
    <property type="project" value="InterPro"/>
</dbReference>
<comment type="caution">
    <text evidence="4">Lacks conserved residue(s) required for the propagation of feature annotation.</text>
</comment>
<keyword evidence="2" id="KW-0238">DNA-binding</keyword>
<dbReference type="GO" id="GO:0043565">
    <property type="term" value="F:sequence-specific DNA binding"/>
    <property type="evidence" value="ECO:0007669"/>
    <property type="project" value="InterPro"/>
</dbReference>
<dbReference type="PANTHER" id="PTHR43280:SF11">
    <property type="entry name" value="RCS-SPECIFIC HTH-TYPE TRANSCRIPTIONAL ACTIVATOR RCLR"/>
    <property type="match status" value="1"/>
</dbReference>
<dbReference type="AlphaFoldDB" id="A0A8J6ZHF6"/>
<dbReference type="Proteomes" id="UP000622533">
    <property type="component" value="Unassembled WGS sequence"/>
</dbReference>
<evidence type="ECO:0000256" key="4">
    <source>
        <dbReference type="PROSITE-ProRule" id="PRU00169"/>
    </source>
</evidence>
<dbReference type="PROSITE" id="PS00041">
    <property type="entry name" value="HTH_ARAC_FAMILY_1"/>
    <property type="match status" value="1"/>
</dbReference>
<protein>
    <submittedName>
        <fullName evidence="7">Response regulator</fullName>
    </submittedName>
</protein>
<dbReference type="PANTHER" id="PTHR43280">
    <property type="entry name" value="ARAC-FAMILY TRANSCRIPTIONAL REGULATOR"/>
    <property type="match status" value="1"/>
</dbReference>
<dbReference type="SUPFAM" id="SSF52172">
    <property type="entry name" value="CheY-like"/>
    <property type="match status" value="1"/>
</dbReference>
<sequence>MKKILIIESASATRNLFLNHLKADGFYCLSAENGLIGIHLAQQELPDLIISEITLSKLDGYEVLTQLRKNSNTASIPLIFVSAKATRSEIRKGMELGADDYLIKPCTMEELRKAISARLERQATSQQWPYSPQSQLITESLSAEILKFTDPKLVFHSDPQMSQVFCFIEANFHQPITLLDVAQAVGYSRAYLTSLVRRRTGQTVQNWIIWRRMKAACSLLLETSEGVEEIAAQVGYQCPVNFFRQFRQHYGTTPHAWRLKNRTLHAHNMN</sequence>
<keyword evidence="8" id="KW-1185">Reference proteome</keyword>
<evidence type="ECO:0000259" key="6">
    <source>
        <dbReference type="PROSITE" id="PS50110"/>
    </source>
</evidence>
<dbReference type="GO" id="GO:0003700">
    <property type="term" value="F:DNA-binding transcription factor activity"/>
    <property type="evidence" value="ECO:0007669"/>
    <property type="project" value="InterPro"/>
</dbReference>
<dbReference type="SMART" id="SM00342">
    <property type="entry name" value="HTH_ARAC"/>
    <property type="match status" value="1"/>
</dbReference>
<name>A0A8J6ZHF6_DESMC</name>
<evidence type="ECO:0000313" key="7">
    <source>
        <dbReference type="EMBL" id="MBE9021080.1"/>
    </source>
</evidence>
<dbReference type="InterPro" id="IPR001789">
    <property type="entry name" value="Sig_transdc_resp-reg_receiver"/>
</dbReference>
<organism evidence="7 8">
    <name type="scientific">Desmonostoc muscorum LEGE 12446</name>
    <dbReference type="NCBI Taxonomy" id="1828758"/>
    <lineage>
        <taxon>Bacteria</taxon>
        <taxon>Bacillati</taxon>
        <taxon>Cyanobacteriota</taxon>
        <taxon>Cyanophyceae</taxon>
        <taxon>Nostocales</taxon>
        <taxon>Nostocaceae</taxon>
        <taxon>Desmonostoc</taxon>
    </lineage>
</organism>
<dbReference type="CDD" id="cd17574">
    <property type="entry name" value="REC_OmpR"/>
    <property type="match status" value="1"/>
</dbReference>
<dbReference type="SUPFAM" id="SSF46689">
    <property type="entry name" value="Homeodomain-like"/>
    <property type="match status" value="2"/>
</dbReference>
<proteinExistence type="predicted"/>
<feature type="domain" description="Response regulatory" evidence="6">
    <location>
        <begin position="3"/>
        <end position="119"/>
    </location>
</feature>
<reference evidence="7" key="1">
    <citation type="submission" date="2020-10" db="EMBL/GenBank/DDBJ databases">
        <authorList>
            <person name="Castelo-Branco R."/>
            <person name="Eusebio N."/>
            <person name="Adriana R."/>
            <person name="Vieira A."/>
            <person name="Brugerolle De Fraissinette N."/>
            <person name="Rezende De Castro R."/>
            <person name="Schneider M.P."/>
            <person name="Vasconcelos V."/>
            <person name="Leao P.N."/>
        </authorList>
    </citation>
    <scope>NUCLEOTIDE SEQUENCE</scope>
    <source>
        <strain evidence="7">LEGE 12446</strain>
    </source>
</reference>
<dbReference type="InterPro" id="IPR018060">
    <property type="entry name" value="HTH_AraC"/>
</dbReference>
<dbReference type="Pfam" id="PF00072">
    <property type="entry name" value="Response_reg"/>
    <property type="match status" value="1"/>
</dbReference>
<evidence type="ECO:0000313" key="8">
    <source>
        <dbReference type="Proteomes" id="UP000622533"/>
    </source>
</evidence>
<keyword evidence="3" id="KW-0804">Transcription</keyword>